<sequence>MSSPSRSTDDASSPEKKKPAAQYSDLSAYSQPRDTGQGLHINTRISYAVRVLKERKGLPTRAEDIALASNWEELEWNPVFQNMLKEHERVTFDPKTKLFAFKADHAISTPAQVLSTIQQNKDKQGGISVKSLKESWNGSQQVLEELIQEGKVLPMRVKKDGPFKQVFFNEVGEERGGKAVTAEFRDAWHALKVPTDIERALKESGIKSSATNPSTHLPIQSNNKKKGKKGANRKVKLTNLHMAGLGVDLSKDRVGEAPPEKKKK</sequence>
<comment type="similarity">
    <text evidence="7">Belongs to the TFIIE beta subunit family.</text>
</comment>
<evidence type="ECO:0000256" key="4">
    <source>
        <dbReference type="ARBA" id="ARBA00023163"/>
    </source>
</evidence>
<evidence type="ECO:0000313" key="10">
    <source>
        <dbReference type="EMBL" id="CED85232.1"/>
    </source>
</evidence>
<feature type="compositionally biased region" description="Basic residues" evidence="8">
    <location>
        <begin position="223"/>
        <end position="236"/>
    </location>
</feature>
<evidence type="ECO:0000256" key="2">
    <source>
        <dbReference type="ARBA" id="ARBA00023015"/>
    </source>
</evidence>
<evidence type="ECO:0000256" key="6">
    <source>
        <dbReference type="ARBA" id="ARBA00025581"/>
    </source>
</evidence>
<dbReference type="InterPro" id="IPR016656">
    <property type="entry name" value="TFIIE-bsu"/>
</dbReference>
<comment type="subunit">
    <text evidence="7">Tetramer of two alpha and two beta chains.</text>
</comment>
<evidence type="ECO:0000256" key="3">
    <source>
        <dbReference type="ARBA" id="ARBA00023125"/>
    </source>
</evidence>
<dbReference type="EMBL" id="LN483332">
    <property type="protein sequence ID" value="CED85232.1"/>
    <property type="molecule type" value="Genomic_DNA"/>
</dbReference>
<proteinExistence type="inferred from homology"/>
<feature type="region of interest" description="Disordered" evidence="8">
    <location>
        <begin position="205"/>
        <end position="264"/>
    </location>
</feature>
<reference evidence="10" key="1">
    <citation type="submission" date="2014-08" db="EMBL/GenBank/DDBJ databases">
        <authorList>
            <person name="Sharma Rahul"/>
            <person name="Thines Marco"/>
        </authorList>
    </citation>
    <scope>NUCLEOTIDE SEQUENCE</scope>
</reference>
<dbReference type="GO" id="GO:0001097">
    <property type="term" value="F:TFIIH-class transcription factor complex binding"/>
    <property type="evidence" value="ECO:0007669"/>
    <property type="project" value="TreeGrafter"/>
</dbReference>
<keyword evidence="4 7" id="KW-0804">Transcription</keyword>
<comment type="subcellular location">
    <subcellularLocation>
        <location evidence="1 7">Nucleus</location>
    </subcellularLocation>
</comment>
<feature type="domain" description="TFIIE beta" evidence="9">
    <location>
        <begin position="29"/>
        <end position="108"/>
    </location>
</feature>
<feature type="compositionally biased region" description="Polar residues" evidence="8">
    <location>
        <begin position="206"/>
        <end position="221"/>
    </location>
</feature>
<keyword evidence="5 7" id="KW-0539">Nucleus</keyword>
<comment type="function">
    <text evidence="6 7">Recruits TFIIH to the initiation complex and stimulates the RNA polymerase II C-terminal domain kinase and DNA-dependent ATPase activities of TFIIH. Both TFIIH and TFIIE are required for promoter clearance by RNA polymerase.</text>
</comment>
<dbReference type="InterPro" id="IPR003166">
    <property type="entry name" value="TFIIE_bsu_DNA-bd"/>
</dbReference>
<evidence type="ECO:0000256" key="7">
    <source>
        <dbReference type="PIRNR" id="PIRNR016398"/>
    </source>
</evidence>
<feature type="region of interest" description="Disordered" evidence="8">
    <location>
        <begin position="1"/>
        <end position="38"/>
    </location>
</feature>
<keyword evidence="3 7" id="KW-0238">DNA-binding</keyword>
<dbReference type="AlphaFoldDB" id="A0A0F7SSR8"/>
<protein>
    <recommendedName>
        <fullName evidence="7">Transcription initiation factor IIE subunit beta</fullName>
    </recommendedName>
</protein>
<accession>A0A0F7SSR8</accession>
<dbReference type="PROSITE" id="PS51351">
    <property type="entry name" value="TFIIE_BETA_C"/>
    <property type="match status" value="1"/>
</dbReference>
<keyword evidence="10" id="KW-0648">Protein biosynthesis</keyword>
<dbReference type="PIRSF" id="PIRSF016398">
    <property type="entry name" value="TFIIE-beta"/>
    <property type="match status" value="1"/>
</dbReference>
<dbReference type="Pfam" id="PF18121">
    <property type="entry name" value="TFA2_Winged_2"/>
    <property type="match status" value="1"/>
</dbReference>
<dbReference type="GO" id="GO:0006367">
    <property type="term" value="P:transcription initiation at RNA polymerase II promoter"/>
    <property type="evidence" value="ECO:0007669"/>
    <property type="project" value="UniProtKB-UniRule"/>
</dbReference>
<keyword evidence="2 7" id="KW-0805">Transcription regulation</keyword>
<feature type="compositionally biased region" description="Basic and acidic residues" evidence="8">
    <location>
        <begin position="249"/>
        <end position="264"/>
    </location>
</feature>
<feature type="compositionally biased region" description="Polar residues" evidence="8">
    <location>
        <begin position="24"/>
        <end position="34"/>
    </location>
</feature>
<organism evidence="10">
    <name type="scientific">Phaffia rhodozyma</name>
    <name type="common">Yeast</name>
    <name type="synonym">Xanthophyllomyces dendrorhous</name>
    <dbReference type="NCBI Taxonomy" id="264483"/>
    <lineage>
        <taxon>Eukaryota</taxon>
        <taxon>Fungi</taxon>
        <taxon>Dikarya</taxon>
        <taxon>Basidiomycota</taxon>
        <taxon>Agaricomycotina</taxon>
        <taxon>Tremellomycetes</taxon>
        <taxon>Cystofilobasidiales</taxon>
        <taxon>Mrakiaceae</taxon>
        <taxon>Phaffia</taxon>
    </lineage>
</organism>
<dbReference type="GO" id="GO:0003677">
    <property type="term" value="F:DNA binding"/>
    <property type="evidence" value="ECO:0007669"/>
    <property type="project" value="UniProtKB-UniRule"/>
</dbReference>
<evidence type="ECO:0000256" key="8">
    <source>
        <dbReference type="SAM" id="MobiDB-lite"/>
    </source>
</evidence>
<dbReference type="GO" id="GO:0003743">
    <property type="term" value="F:translation initiation factor activity"/>
    <property type="evidence" value="ECO:0007669"/>
    <property type="project" value="UniProtKB-KW"/>
</dbReference>
<feature type="compositionally biased region" description="Basic and acidic residues" evidence="8">
    <location>
        <begin position="7"/>
        <end position="18"/>
    </location>
</feature>
<keyword evidence="10" id="KW-0396">Initiation factor</keyword>
<dbReference type="PANTHER" id="PTHR12716">
    <property type="entry name" value="TRANSCRIPTION INITIATION FACTOR IIE, BETA SUBUNIT"/>
    <property type="match status" value="1"/>
</dbReference>
<dbReference type="PANTHER" id="PTHR12716:SF8">
    <property type="entry name" value="TRANSCRIPTION INITIATION FACTOR IIE SUBUNIT BETA"/>
    <property type="match status" value="1"/>
</dbReference>
<evidence type="ECO:0000259" key="9">
    <source>
        <dbReference type="PROSITE" id="PS51351"/>
    </source>
</evidence>
<evidence type="ECO:0000256" key="5">
    <source>
        <dbReference type="ARBA" id="ARBA00023242"/>
    </source>
</evidence>
<name>A0A0F7SSR8_PHARH</name>
<dbReference type="Pfam" id="PF02186">
    <property type="entry name" value="TFIIE_beta"/>
    <property type="match status" value="1"/>
</dbReference>
<dbReference type="InterPro" id="IPR040501">
    <property type="entry name" value="TFA2_Winged_2"/>
</dbReference>
<dbReference type="GO" id="GO:0005673">
    <property type="term" value="C:transcription factor TFIIE complex"/>
    <property type="evidence" value="ECO:0007669"/>
    <property type="project" value="UniProtKB-UniRule"/>
</dbReference>
<evidence type="ECO:0000256" key="1">
    <source>
        <dbReference type="ARBA" id="ARBA00004123"/>
    </source>
</evidence>